<keyword evidence="3" id="KW-1185">Reference proteome</keyword>
<dbReference type="PANTHER" id="PTHR33169">
    <property type="entry name" value="PADR-FAMILY TRANSCRIPTIONAL REGULATOR"/>
    <property type="match status" value="1"/>
</dbReference>
<evidence type="ECO:0000313" key="2">
    <source>
        <dbReference type="EMBL" id="EFM10098.1"/>
    </source>
</evidence>
<dbReference type="Proteomes" id="UP000005387">
    <property type="component" value="Unassembled WGS sequence"/>
</dbReference>
<protein>
    <submittedName>
        <fullName evidence="2">Transcriptional regulator, PadR-like family</fullName>
    </submittedName>
</protein>
<reference evidence="2 3" key="1">
    <citation type="submission" date="2010-07" db="EMBL/GenBank/DDBJ databases">
        <title>The draft genome of Paenibacillus curdlanolyticus YK9.</title>
        <authorList>
            <consortium name="US DOE Joint Genome Institute (JGI-PGF)"/>
            <person name="Lucas S."/>
            <person name="Copeland A."/>
            <person name="Lapidus A."/>
            <person name="Cheng J.-F."/>
            <person name="Bruce D."/>
            <person name="Goodwin L."/>
            <person name="Pitluck S."/>
            <person name="Land M.L."/>
            <person name="Hauser L."/>
            <person name="Chang Y.-J."/>
            <person name="Jeffries C."/>
            <person name="Anderson I.J."/>
            <person name="Johnson E."/>
            <person name="Loganathan U."/>
            <person name="Mulhopadhyay B."/>
            <person name="Kyrpides N."/>
            <person name="Woyke T.J."/>
        </authorList>
    </citation>
    <scope>NUCLEOTIDE SEQUENCE [LARGE SCALE GENOMIC DNA]</scope>
    <source>
        <strain evidence="2 3">YK9</strain>
    </source>
</reference>
<evidence type="ECO:0000313" key="3">
    <source>
        <dbReference type="Proteomes" id="UP000005387"/>
    </source>
</evidence>
<dbReference type="PANTHER" id="PTHR33169:SF14">
    <property type="entry name" value="TRANSCRIPTIONAL REGULATOR RV3488"/>
    <property type="match status" value="1"/>
</dbReference>
<dbReference type="RefSeq" id="WP_006039045.1">
    <property type="nucleotide sequence ID" value="NZ_AEDD01000008.1"/>
</dbReference>
<feature type="domain" description="Transcription regulator PadR N-terminal" evidence="1">
    <location>
        <begin position="7"/>
        <end position="83"/>
    </location>
</feature>
<dbReference type="OrthoDB" id="9808762at2"/>
<organism evidence="2 3">
    <name type="scientific">Paenibacillus curdlanolyticus YK9</name>
    <dbReference type="NCBI Taxonomy" id="717606"/>
    <lineage>
        <taxon>Bacteria</taxon>
        <taxon>Bacillati</taxon>
        <taxon>Bacillota</taxon>
        <taxon>Bacilli</taxon>
        <taxon>Bacillales</taxon>
        <taxon>Paenibacillaceae</taxon>
        <taxon>Paenibacillus</taxon>
    </lineage>
</organism>
<dbReference type="Gene3D" id="1.10.10.10">
    <property type="entry name" value="Winged helix-like DNA-binding domain superfamily/Winged helix DNA-binding domain"/>
    <property type="match status" value="1"/>
</dbReference>
<sequence>MSMKLLVLGLLMEGDKHPYEIRQTIKQRNWDESFKLRDGSLYYAVDQLRADQLIEAAEIVPTASENRPDKTIFRITDAGKTEFLRLLYVQFGQSSYPQQPIFLGLPFVRHADPDKIIQSIEQQIANGVARLERLQHVLAIKGEFLPKGSSMMIKGFIRFGETERLWLEELLELARSGELFEGSKWTPEQLREYQKLMMEIQKRS</sequence>
<dbReference type="SUPFAM" id="SSF46785">
    <property type="entry name" value="Winged helix' DNA-binding domain"/>
    <property type="match status" value="1"/>
</dbReference>
<dbReference type="AlphaFoldDB" id="E0IBL8"/>
<dbReference type="InterPro" id="IPR036388">
    <property type="entry name" value="WH-like_DNA-bd_sf"/>
</dbReference>
<name>E0IBL8_9BACL</name>
<dbReference type="STRING" id="717606.PaecuDRAFT_3057"/>
<dbReference type="InterPro" id="IPR005149">
    <property type="entry name" value="Tscrpt_reg_PadR_N"/>
</dbReference>
<dbReference type="eggNOG" id="COG1695">
    <property type="taxonomic scope" value="Bacteria"/>
</dbReference>
<proteinExistence type="predicted"/>
<accession>E0IBL8</accession>
<dbReference type="InterPro" id="IPR036390">
    <property type="entry name" value="WH_DNA-bd_sf"/>
</dbReference>
<dbReference type="EMBL" id="AEDD01000008">
    <property type="protein sequence ID" value="EFM10098.1"/>
    <property type="molecule type" value="Genomic_DNA"/>
</dbReference>
<dbReference type="InterPro" id="IPR052509">
    <property type="entry name" value="Metal_resp_DNA-bind_regulator"/>
</dbReference>
<evidence type="ECO:0000259" key="1">
    <source>
        <dbReference type="Pfam" id="PF03551"/>
    </source>
</evidence>
<gene>
    <name evidence="2" type="ORF">PaecuDRAFT_3057</name>
</gene>
<dbReference type="Pfam" id="PF03551">
    <property type="entry name" value="PadR"/>
    <property type="match status" value="1"/>
</dbReference>